<dbReference type="Gene3D" id="1.10.1130.10">
    <property type="entry name" value="Flavocytochrome C3, Chain A"/>
    <property type="match status" value="1"/>
</dbReference>
<evidence type="ECO:0000313" key="6">
    <source>
        <dbReference type="Proteomes" id="UP000319004"/>
    </source>
</evidence>
<dbReference type="Proteomes" id="UP000319004">
    <property type="component" value="Chromosome"/>
</dbReference>
<feature type="region of interest" description="Disordered" evidence="2">
    <location>
        <begin position="48"/>
        <end position="68"/>
    </location>
</feature>
<sequence>MFVAGDKTLNLKRWFALISIVAVVAWFGYDAMQKKRDDALVRDLMDARQQQSDNETKAPARSEPPSNMVVNRIPGNNWFVGKFEDGGGVEIPFRPGDAPEKSVDLTPVHDNPGFVGPEQCQECHREKYQSFLATAHYKTSRPVNETTIDGSFEPGSNTFQTSDPNVSFEMIRKDDEFLQRVHFYNWSFEVPMEIIMGSSKMAQTYLYWHKDGLYQHNVTHITDGNQWINSPGYIDGDAAYARPIPQRCMECHLTYFDFRGEKNHYTPGTLILGVTCERCHGPAKGHVEFHRENQNATKAVGITNPADLDRQVQMQICGQCHGGSRELKGNALSFRPGDRLEDHYHPPDDELDAKNSVHTSNQLNRLSQSPCFLQSQMTCIDCHDPHHSERGDRKLFSSRCMTCHENESDCGFFPQQGVDFAENCVDCHMPQRPTENLRLKSIEGDVFPPLRDHYIRVDETATMRFMSSLSNGD</sequence>
<keyword evidence="3" id="KW-0472">Membrane</keyword>
<name>A0A518I2S3_9BACT</name>
<dbReference type="InterPro" id="IPR023155">
    <property type="entry name" value="Cyt_c-552/4"/>
</dbReference>
<dbReference type="EMBL" id="CP037423">
    <property type="protein sequence ID" value="QDV47410.1"/>
    <property type="molecule type" value="Genomic_DNA"/>
</dbReference>
<dbReference type="KEGG" id="snep:Enr13x_73190"/>
<evidence type="ECO:0000313" key="5">
    <source>
        <dbReference type="EMBL" id="QDV47410.1"/>
    </source>
</evidence>
<evidence type="ECO:0000256" key="3">
    <source>
        <dbReference type="SAM" id="Phobius"/>
    </source>
</evidence>
<feature type="transmembrane region" description="Helical" evidence="3">
    <location>
        <begin position="14"/>
        <end position="32"/>
    </location>
</feature>
<keyword evidence="3" id="KW-0812">Transmembrane</keyword>
<dbReference type="InterPro" id="IPR036280">
    <property type="entry name" value="Multihaem_cyt_sf"/>
</dbReference>
<keyword evidence="6" id="KW-1185">Reference proteome</keyword>
<evidence type="ECO:0000256" key="2">
    <source>
        <dbReference type="SAM" id="MobiDB-lite"/>
    </source>
</evidence>
<dbReference type="SUPFAM" id="SSF48695">
    <property type="entry name" value="Multiheme cytochromes"/>
    <property type="match status" value="1"/>
</dbReference>
<evidence type="ECO:0000259" key="4">
    <source>
        <dbReference type="Pfam" id="PF13435"/>
    </source>
</evidence>
<gene>
    <name evidence="5" type="ORF">Enr13x_73190</name>
</gene>
<accession>A0A518I2S3</accession>
<organism evidence="5 6">
    <name type="scientific">Stieleria neptunia</name>
    <dbReference type="NCBI Taxonomy" id="2527979"/>
    <lineage>
        <taxon>Bacteria</taxon>
        <taxon>Pseudomonadati</taxon>
        <taxon>Planctomycetota</taxon>
        <taxon>Planctomycetia</taxon>
        <taxon>Pirellulales</taxon>
        <taxon>Pirellulaceae</taxon>
        <taxon>Stieleria</taxon>
    </lineage>
</organism>
<dbReference type="PANTHER" id="PTHR35038:SF8">
    <property type="entry name" value="C-TYPE POLYHEME CYTOCHROME OMCC"/>
    <property type="match status" value="1"/>
</dbReference>
<evidence type="ECO:0000256" key="1">
    <source>
        <dbReference type="ARBA" id="ARBA00022729"/>
    </source>
</evidence>
<dbReference type="InterPro" id="IPR051829">
    <property type="entry name" value="Multiheme_Cytochr_ET"/>
</dbReference>
<keyword evidence="3" id="KW-1133">Transmembrane helix</keyword>
<reference evidence="5 6" key="1">
    <citation type="submission" date="2019-03" db="EMBL/GenBank/DDBJ databases">
        <title>Deep-cultivation of Planctomycetes and their phenomic and genomic characterization uncovers novel biology.</title>
        <authorList>
            <person name="Wiegand S."/>
            <person name="Jogler M."/>
            <person name="Boedeker C."/>
            <person name="Pinto D."/>
            <person name="Vollmers J."/>
            <person name="Rivas-Marin E."/>
            <person name="Kohn T."/>
            <person name="Peeters S.H."/>
            <person name="Heuer A."/>
            <person name="Rast P."/>
            <person name="Oberbeckmann S."/>
            <person name="Bunk B."/>
            <person name="Jeske O."/>
            <person name="Meyerdierks A."/>
            <person name="Storesund J.E."/>
            <person name="Kallscheuer N."/>
            <person name="Luecker S."/>
            <person name="Lage O.M."/>
            <person name="Pohl T."/>
            <person name="Merkel B.J."/>
            <person name="Hornburger P."/>
            <person name="Mueller R.-W."/>
            <person name="Bruemmer F."/>
            <person name="Labrenz M."/>
            <person name="Spormann A.M."/>
            <person name="Op den Camp H."/>
            <person name="Overmann J."/>
            <person name="Amann R."/>
            <person name="Jetten M.S.M."/>
            <person name="Mascher T."/>
            <person name="Medema M.H."/>
            <person name="Devos D.P."/>
            <person name="Kaster A.-K."/>
            <person name="Ovreas L."/>
            <person name="Rohde M."/>
            <person name="Galperin M.Y."/>
            <person name="Jogler C."/>
        </authorList>
    </citation>
    <scope>NUCLEOTIDE SEQUENCE [LARGE SCALE GENOMIC DNA]</scope>
    <source>
        <strain evidence="5 6">Enr13</strain>
    </source>
</reference>
<protein>
    <submittedName>
        <fullName evidence="5">Doubled CXXCH motif</fullName>
    </submittedName>
</protein>
<feature type="domain" description="Cytochrome c-552/4" evidence="4">
    <location>
        <begin position="246"/>
        <end position="281"/>
    </location>
</feature>
<dbReference type="PANTHER" id="PTHR35038">
    <property type="entry name" value="DISSIMILATORY SULFITE REDUCTASE SIRA"/>
    <property type="match status" value="1"/>
</dbReference>
<dbReference type="AlphaFoldDB" id="A0A518I2S3"/>
<proteinExistence type="predicted"/>
<dbReference type="Pfam" id="PF13435">
    <property type="entry name" value="Cytochrome_C554"/>
    <property type="match status" value="1"/>
</dbReference>
<keyword evidence="1" id="KW-0732">Signal</keyword>